<gene>
    <name evidence="6" type="ORF">MHPYR_330008</name>
</gene>
<evidence type="ECO:0000256" key="3">
    <source>
        <dbReference type="ARBA" id="ARBA00023163"/>
    </source>
</evidence>
<feature type="domain" description="HTH araC/xylS-type" evidence="5">
    <location>
        <begin position="182"/>
        <end position="280"/>
    </location>
</feature>
<dbReference type="PROSITE" id="PS01124">
    <property type="entry name" value="HTH_ARAC_FAMILY_2"/>
    <property type="match status" value="1"/>
</dbReference>
<sequence>MGDEALIARLDELAPAEGPNSVDVWAGLTIHRFCGPAILRRAEFDSLSVGFIAQATGAVAYVVTAEGSNIDLQITAASLEHPVFYSALHIDPQLVRSISSSMYPLSVAGERADPSDAPALSTLDDELMDAVIGFLASLSSSCDRRVLAPLRMSEMVYRLLQREQRTRLLRLSSDELLRNPIAAALSHIADHLAEPLSASALAVHVHMSPSAFSRAFREATGRPPYQYIKDRRLDRARDLLDDRTFGVAAVAGAVGYSSVSHFIKEFHRRFGSTPGEYAETSAQLFHSSSTSRQEHRHSVSVQRLTSIDRNHHHD</sequence>
<dbReference type="AlphaFoldDB" id="A0A1Y5PCU9"/>
<keyword evidence="3" id="KW-0804">Transcription</keyword>
<dbReference type="GO" id="GO:0003700">
    <property type="term" value="F:DNA-binding transcription factor activity"/>
    <property type="evidence" value="ECO:0007669"/>
    <property type="project" value="InterPro"/>
</dbReference>
<protein>
    <submittedName>
        <fullName evidence="6">Transcriptional regulator, AraC family</fullName>
    </submittedName>
</protein>
<dbReference type="PRINTS" id="PR00032">
    <property type="entry name" value="HTHARAC"/>
</dbReference>
<dbReference type="InterPro" id="IPR009594">
    <property type="entry name" value="Tscrpt_reg_HTH_AraC_N"/>
</dbReference>
<organism evidence="6">
    <name type="scientific">uncultured Mycobacterium sp</name>
    <dbReference type="NCBI Taxonomy" id="171292"/>
    <lineage>
        <taxon>Bacteria</taxon>
        <taxon>Bacillati</taxon>
        <taxon>Actinomycetota</taxon>
        <taxon>Actinomycetes</taxon>
        <taxon>Mycobacteriales</taxon>
        <taxon>Mycobacteriaceae</taxon>
        <taxon>Mycobacterium</taxon>
        <taxon>environmental samples</taxon>
    </lineage>
</organism>
<dbReference type="InterPro" id="IPR009057">
    <property type="entry name" value="Homeodomain-like_sf"/>
</dbReference>
<dbReference type="SUPFAM" id="SSF46689">
    <property type="entry name" value="Homeodomain-like"/>
    <property type="match status" value="2"/>
</dbReference>
<dbReference type="Pfam" id="PF06719">
    <property type="entry name" value="AraC_N"/>
    <property type="match status" value="1"/>
</dbReference>
<accession>A0A1Y5PCU9</accession>
<evidence type="ECO:0000256" key="1">
    <source>
        <dbReference type="ARBA" id="ARBA00023015"/>
    </source>
</evidence>
<dbReference type="InterPro" id="IPR018060">
    <property type="entry name" value="HTH_AraC"/>
</dbReference>
<proteinExistence type="predicted"/>
<reference evidence="6" key="1">
    <citation type="submission" date="2016-03" db="EMBL/GenBank/DDBJ databases">
        <authorList>
            <person name="Ploux O."/>
        </authorList>
    </citation>
    <scope>NUCLEOTIDE SEQUENCE</scope>
    <source>
        <strain evidence="6">UC10</strain>
    </source>
</reference>
<dbReference type="EMBL" id="FLQS01000027">
    <property type="protein sequence ID" value="SBS76517.1"/>
    <property type="molecule type" value="Genomic_DNA"/>
</dbReference>
<evidence type="ECO:0000313" key="6">
    <source>
        <dbReference type="EMBL" id="SBS76517.1"/>
    </source>
</evidence>
<evidence type="ECO:0000256" key="2">
    <source>
        <dbReference type="ARBA" id="ARBA00023125"/>
    </source>
</evidence>
<dbReference type="PANTHER" id="PTHR43436:SF1">
    <property type="entry name" value="TRANSCRIPTIONAL REGULATORY PROTEIN"/>
    <property type="match status" value="1"/>
</dbReference>
<dbReference type="Gene3D" id="1.10.10.60">
    <property type="entry name" value="Homeodomain-like"/>
    <property type="match status" value="2"/>
</dbReference>
<keyword evidence="2" id="KW-0238">DNA-binding</keyword>
<dbReference type="PANTHER" id="PTHR43436">
    <property type="entry name" value="ARAC-FAMILY TRANSCRIPTIONAL REGULATOR"/>
    <property type="match status" value="1"/>
</dbReference>
<dbReference type="Pfam" id="PF12833">
    <property type="entry name" value="HTH_18"/>
    <property type="match status" value="1"/>
</dbReference>
<dbReference type="InterPro" id="IPR020449">
    <property type="entry name" value="Tscrpt_reg_AraC-type_HTH"/>
</dbReference>
<dbReference type="GO" id="GO:0043565">
    <property type="term" value="F:sequence-specific DNA binding"/>
    <property type="evidence" value="ECO:0007669"/>
    <property type="project" value="InterPro"/>
</dbReference>
<dbReference type="SMART" id="SM00342">
    <property type="entry name" value="HTH_ARAC"/>
    <property type="match status" value="1"/>
</dbReference>
<evidence type="ECO:0000259" key="5">
    <source>
        <dbReference type="PROSITE" id="PS01124"/>
    </source>
</evidence>
<name>A0A1Y5PCU9_9MYCO</name>
<feature type="region of interest" description="Disordered" evidence="4">
    <location>
        <begin position="286"/>
        <end position="314"/>
    </location>
</feature>
<evidence type="ECO:0000256" key="4">
    <source>
        <dbReference type="SAM" id="MobiDB-lite"/>
    </source>
</evidence>
<keyword evidence="1" id="KW-0805">Transcription regulation</keyword>